<dbReference type="EMBL" id="CP090174">
    <property type="protein sequence ID" value="UJO24605.1"/>
    <property type="molecule type" value="Genomic_DNA"/>
</dbReference>
<sequence length="72" mass="8118">MAQNIEPTTWTELVATVRYKAEGLEIAIVFHDCQQRGHNDITLLYGAYAILEHAMDKPQDLPERGKALCAFT</sequence>
<dbReference type="KEGG" id="ffu:CLAFUR5_13410"/>
<reference evidence="1" key="1">
    <citation type="submission" date="2021-12" db="EMBL/GenBank/DDBJ databases">
        <authorList>
            <person name="Zaccaron A."/>
            <person name="Stergiopoulos I."/>
        </authorList>
    </citation>
    <scope>NUCLEOTIDE SEQUENCE</scope>
    <source>
        <strain evidence="1">Race5_Kim</strain>
    </source>
</reference>
<dbReference type="AlphaFoldDB" id="A0A9Q8PLG4"/>
<protein>
    <submittedName>
        <fullName evidence="1">Uncharacterized protein</fullName>
    </submittedName>
</protein>
<dbReference type="GeneID" id="71993288"/>
<keyword evidence="2" id="KW-1185">Reference proteome</keyword>
<evidence type="ECO:0000313" key="2">
    <source>
        <dbReference type="Proteomes" id="UP000756132"/>
    </source>
</evidence>
<gene>
    <name evidence="1" type="ORF">CLAFUR5_13410</name>
</gene>
<reference evidence="1" key="2">
    <citation type="journal article" date="2022" name="Microb. Genom.">
        <title>A chromosome-scale genome assembly of the tomato pathogen Cladosporium fulvum reveals a compartmentalized genome architecture and the presence of a dispensable chromosome.</title>
        <authorList>
            <person name="Zaccaron A.Z."/>
            <person name="Chen L.H."/>
            <person name="Samaras A."/>
            <person name="Stergiopoulos I."/>
        </authorList>
    </citation>
    <scope>NUCLEOTIDE SEQUENCE</scope>
    <source>
        <strain evidence="1">Race5_Kim</strain>
    </source>
</reference>
<evidence type="ECO:0000313" key="1">
    <source>
        <dbReference type="EMBL" id="UJO24605.1"/>
    </source>
</evidence>
<proteinExistence type="predicted"/>
<dbReference type="Proteomes" id="UP000756132">
    <property type="component" value="Chromosome 12"/>
</dbReference>
<name>A0A9Q8PLG4_PASFU</name>
<accession>A0A9Q8PLG4</accession>
<dbReference type="RefSeq" id="XP_047768971.1">
    <property type="nucleotide sequence ID" value="XM_047912558.1"/>
</dbReference>
<organism evidence="1 2">
    <name type="scientific">Passalora fulva</name>
    <name type="common">Tomato leaf mold</name>
    <name type="synonym">Cladosporium fulvum</name>
    <dbReference type="NCBI Taxonomy" id="5499"/>
    <lineage>
        <taxon>Eukaryota</taxon>
        <taxon>Fungi</taxon>
        <taxon>Dikarya</taxon>
        <taxon>Ascomycota</taxon>
        <taxon>Pezizomycotina</taxon>
        <taxon>Dothideomycetes</taxon>
        <taxon>Dothideomycetidae</taxon>
        <taxon>Mycosphaerellales</taxon>
        <taxon>Mycosphaerellaceae</taxon>
        <taxon>Fulvia</taxon>
    </lineage>
</organism>